<comment type="caution">
    <text evidence="11">The sequence shown here is derived from an EMBL/GenBank/DDBJ whole genome shotgun (WGS) entry which is preliminary data.</text>
</comment>
<accession>A0A4R3K008</accession>
<dbReference type="InterPro" id="IPR045378">
    <property type="entry name" value="LNT_N"/>
</dbReference>
<dbReference type="Pfam" id="PF20154">
    <property type="entry name" value="LNT_N"/>
    <property type="match status" value="1"/>
</dbReference>
<protein>
    <recommendedName>
        <fullName evidence="9">Apolipoprotein N-acyltransferase</fullName>
        <shortName evidence="9">ALP N-acyltransferase</shortName>
        <ecNumber evidence="9">2.3.1.269</ecNumber>
    </recommendedName>
</protein>
<dbReference type="Gene3D" id="3.60.110.10">
    <property type="entry name" value="Carbon-nitrogen hydrolase"/>
    <property type="match status" value="1"/>
</dbReference>
<dbReference type="HAMAP" id="MF_01148">
    <property type="entry name" value="Lnt"/>
    <property type="match status" value="1"/>
</dbReference>
<gene>
    <name evidence="9" type="primary">lnt</name>
    <name evidence="11" type="ORF">EDC61_10226</name>
</gene>
<dbReference type="EMBL" id="SLZY01000002">
    <property type="protein sequence ID" value="TCS73258.1"/>
    <property type="molecule type" value="Genomic_DNA"/>
</dbReference>
<feature type="transmembrane region" description="Helical" evidence="9">
    <location>
        <begin position="27"/>
        <end position="44"/>
    </location>
</feature>
<evidence type="ECO:0000256" key="4">
    <source>
        <dbReference type="ARBA" id="ARBA00022679"/>
    </source>
</evidence>
<dbReference type="Pfam" id="PF00795">
    <property type="entry name" value="CN_hydrolase"/>
    <property type="match status" value="1"/>
</dbReference>
<feature type="transmembrane region" description="Helical" evidence="9">
    <location>
        <begin position="158"/>
        <end position="181"/>
    </location>
</feature>
<evidence type="ECO:0000259" key="10">
    <source>
        <dbReference type="PROSITE" id="PS50263"/>
    </source>
</evidence>
<dbReference type="UniPathway" id="UPA00666"/>
<evidence type="ECO:0000256" key="2">
    <source>
        <dbReference type="ARBA" id="ARBA00010065"/>
    </source>
</evidence>
<keyword evidence="5 9" id="KW-0812">Transmembrane</keyword>
<dbReference type="EC" id="2.3.1.269" evidence="9"/>
<evidence type="ECO:0000256" key="6">
    <source>
        <dbReference type="ARBA" id="ARBA00022989"/>
    </source>
</evidence>
<evidence type="ECO:0000256" key="3">
    <source>
        <dbReference type="ARBA" id="ARBA00022475"/>
    </source>
</evidence>
<dbReference type="GO" id="GO:0042158">
    <property type="term" value="P:lipoprotein biosynthetic process"/>
    <property type="evidence" value="ECO:0007669"/>
    <property type="project" value="UniProtKB-UniRule"/>
</dbReference>
<comment type="catalytic activity">
    <reaction evidence="9">
        <text>N-terminal S-1,2-diacyl-sn-glyceryl-L-cysteinyl-[lipoprotein] + a glycerophospholipid = N-acyl-S-1,2-diacyl-sn-glyceryl-L-cysteinyl-[lipoprotein] + a 2-acyl-sn-glycero-3-phospholipid + H(+)</text>
        <dbReference type="Rhea" id="RHEA:48228"/>
        <dbReference type="Rhea" id="RHEA-COMP:14681"/>
        <dbReference type="Rhea" id="RHEA-COMP:14684"/>
        <dbReference type="ChEBI" id="CHEBI:15378"/>
        <dbReference type="ChEBI" id="CHEBI:136912"/>
        <dbReference type="ChEBI" id="CHEBI:140656"/>
        <dbReference type="ChEBI" id="CHEBI:140657"/>
        <dbReference type="ChEBI" id="CHEBI:140660"/>
        <dbReference type="EC" id="2.3.1.269"/>
    </reaction>
</comment>
<comment type="caution">
    <text evidence="9">Lacks conserved residue(s) required for the propagation of feature annotation.</text>
</comment>
<evidence type="ECO:0000313" key="11">
    <source>
        <dbReference type="EMBL" id="TCS73258.1"/>
    </source>
</evidence>
<dbReference type="Proteomes" id="UP000295135">
    <property type="component" value="Unassembled WGS sequence"/>
</dbReference>
<dbReference type="NCBIfam" id="TIGR00546">
    <property type="entry name" value="lnt"/>
    <property type="match status" value="1"/>
</dbReference>
<evidence type="ECO:0000256" key="8">
    <source>
        <dbReference type="ARBA" id="ARBA00023315"/>
    </source>
</evidence>
<comment type="pathway">
    <text evidence="9">Protein modification; lipoprotein biosynthesis (N-acyl transfer).</text>
</comment>
<dbReference type="InterPro" id="IPR036526">
    <property type="entry name" value="C-N_Hydrolase_sf"/>
</dbReference>
<dbReference type="InterPro" id="IPR003010">
    <property type="entry name" value="C-N_Hydrolase"/>
</dbReference>
<keyword evidence="6 9" id="KW-1133">Transmembrane helix</keyword>
<dbReference type="PROSITE" id="PS50263">
    <property type="entry name" value="CN_HYDROLASE"/>
    <property type="match status" value="1"/>
</dbReference>
<proteinExistence type="inferred from homology"/>
<keyword evidence="8 9" id="KW-0012">Acyltransferase</keyword>
<dbReference type="AlphaFoldDB" id="A0A4R3K008"/>
<sequence length="490" mass="53159">MPRLPALNSLILPLALGALAVAGFAPWGWFPLPILALAVLYHLARTEAVRAAAFKGFAFGLGYFGGGVSWVYVSLHDFGMMPLPLAVLATALFCAFLALFPAAALALTARLGGLRTWRALTVAPALWLLNEWLRGWLFTGFPWLALGYSQVPLSPLAGYAPIIGTYGVSGLVALTAAALALRRGWPLLLAAGLWLGGWGLQQIDWTRPVGAPVTVSLVQGNVAQEMKFRPERAVQTLQDYLRLSQSSNAKLIVLPETALPMFLDDAPPAYLELLHWHARSMGGDLLLGVPERLADGRYFNSVISLGVSPRQTYRKQHLVPFGEFVPWGFGWVVDYLHIPLSDFSRGDKVQPPLAVAGQQVAVNICYEDAFGEEVIRALPAASLLVNVSNDAWFGDSFSPWQHLQLAQMRALETGRPMLRANNTGITAIIDAKGRVSAQLQPFVQGVLHGRTQGHQGLTPYARFGNGPALLLAVLGLLTAKLRPRGRQLFN</sequence>
<evidence type="ECO:0000256" key="9">
    <source>
        <dbReference type="HAMAP-Rule" id="MF_01148"/>
    </source>
</evidence>
<dbReference type="GO" id="GO:0016410">
    <property type="term" value="F:N-acyltransferase activity"/>
    <property type="evidence" value="ECO:0007669"/>
    <property type="project" value="UniProtKB-UniRule"/>
</dbReference>
<dbReference type="GO" id="GO:0005886">
    <property type="term" value="C:plasma membrane"/>
    <property type="evidence" value="ECO:0007669"/>
    <property type="project" value="UniProtKB-SubCell"/>
</dbReference>
<dbReference type="PANTHER" id="PTHR38686">
    <property type="entry name" value="APOLIPOPROTEIN N-ACYLTRANSFERASE"/>
    <property type="match status" value="1"/>
</dbReference>
<dbReference type="SUPFAM" id="SSF56317">
    <property type="entry name" value="Carbon-nitrogen hydrolase"/>
    <property type="match status" value="1"/>
</dbReference>
<evidence type="ECO:0000256" key="5">
    <source>
        <dbReference type="ARBA" id="ARBA00022692"/>
    </source>
</evidence>
<evidence type="ECO:0000313" key="12">
    <source>
        <dbReference type="Proteomes" id="UP000295135"/>
    </source>
</evidence>
<dbReference type="InterPro" id="IPR004563">
    <property type="entry name" value="Apolipo_AcylTrfase"/>
</dbReference>
<comment type="similarity">
    <text evidence="2 9">Belongs to the CN hydrolase family. Apolipoprotein N-acyltransferase subfamily.</text>
</comment>
<keyword evidence="4 9" id="KW-0808">Transferase</keyword>
<feature type="transmembrane region" description="Helical" evidence="9">
    <location>
        <begin position="85"/>
        <end position="107"/>
    </location>
</feature>
<keyword evidence="3 9" id="KW-1003">Cell membrane</keyword>
<evidence type="ECO:0000256" key="7">
    <source>
        <dbReference type="ARBA" id="ARBA00023136"/>
    </source>
</evidence>
<keyword evidence="12" id="KW-1185">Reference proteome</keyword>
<keyword evidence="11" id="KW-0449">Lipoprotein</keyword>
<organism evidence="11 12">
    <name type="scientific">Sulfuritortus calidifontis</name>
    <dbReference type="NCBI Taxonomy" id="1914471"/>
    <lineage>
        <taxon>Bacteria</taxon>
        <taxon>Pseudomonadati</taxon>
        <taxon>Pseudomonadota</taxon>
        <taxon>Betaproteobacteria</taxon>
        <taxon>Nitrosomonadales</taxon>
        <taxon>Thiobacillaceae</taxon>
        <taxon>Sulfuritortus</taxon>
    </lineage>
</organism>
<name>A0A4R3K008_9PROT</name>
<comment type="subcellular location">
    <subcellularLocation>
        <location evidence="1 9">Cell membrane</location>
        <topology evidence="1 9">Multi-pass membrane protein</topology>
    </subcellularLocation>
</comment>
<comment type="function">
    <text evidence="9">Catalyzes the phospholipid dependent N-acylation of the N-terminal cysteine of apolipoprotein, the last step in lipoprotein maturation.</text>
</comment>
<reference evidence="11 12" key="1">
    <citation type="submission" date="2019-03" db="EMBL/GenBank/DDBJ databases">
        <title>Genomic Encyclopedia of Type Strains, Phase IV (KMG-IV): sequencing the most valuable type-strain genomes for metagenomic binning, comparative biology and taxonomic classification.</title>
        <authorList>
            <person name="Goeker M."/>
        </authorList>
    </citation>
    <scope>NUCLEOTIDE SEQUENCE [LARGE SCALE GENOMIC DNA]</scope>
    <source>
        <strain evidence="11 12">DSM 103923</strain>
    </source>
</reference>
<dbReference type="PANTHER" id="PTHR38686:SF1">
    <property type="entry name" value="APOLIPOPROTEIN N-ACYLTRANSFERASE"/>
    <property type="match status" value="1"/>
</dbReference>
<dbReference type="CDD" id="cd07571">
    <property type="entry name" value="ALP_N-acyl_transferase"/>
    <property type="match status" value="1"/>
</dbReference>
<feature type="domain" description="CN hydrolase" evidence="10">
    <location>
        <begin position="218"/>
        <end position="453"/>
    </location>
</feature>
<feature type="transmembrane region" description="Helical" evidence="9">
    <location>
        <begin position="119"/>
        <end position="138"/>
    </location>
</feature>
<evidence type="ECO:0000256" key="1">
    <source>
        <dbReference type="ARBA" id="ARBA00004651"/>
    </source>
</evidence>
<feature type="transmembrane region" description="Helical" evidence="9">
    <location>
        <begin position="56"/>
        <end position="73"/>
    </location>
</feature>
<keyword evidence="7 9" id="KW-0472">Membrane</keyword>